<gene>
    <name evidence="7" type="ORF">GCM10017566_10110</name>
</gene>
<evidence type="ECO:0000313" key="7">
    <source>
        <dbReference type="EMBL" id="GHF38820.1"/>
    </source>
</evidence>
<dbReference type="CDD" id="cd07152">
    <property type="entry name" value="ALDH_BenzADH"/>
    <property type="match status" value="1"/>
</dbReference>
<dbReference type="EMBL" id="BNAV01000001">
    <property type="protein sequence ID" value="GHF38820.1"/>
    <property type="molecule type" value="Genomic_DNA"/>
</dbReference>
<dbReference type="PANTHER" id="PTHR42986:SF1">
    <property type="entry name" value="BENZALDEHYDE DEHYDROGENASE YFMT"/>
    <property type="match status" value="1"/>
</dbReference>
<dbReference type="FunFam" id="3.40.605.10:FF:000007">
    <property type="entry name" value="NAD/NADP-dependent betaine aldehyde dehydrogenase"/>
    <property type="match status" value="1"/>
</dbReference>
<organism evidence="7 8">
    <name type="scientific">Amycolatopsis bartoniae</name>
    <dbReference type="NCBI Taxonomy" id="941986"/>
    <lineage>
        <taxon>Bacteria</taxon>
        <taxon>Bacillati</taxon>
        <taxon>Actinomycetota</taxon>
        <taxon>Actinomycetes</taxon>
        <taxon>Pseudonocardiales</taxon>
        <taxon>Pseudonocardiaceae</taxon>
        <taxon>Amycolatopsis</taxon>
    </lineage>
</organism>
<feature type="domain" description="Aldehyde dehydrogenase" evidence="6">
    <location>
        <begin position="42"/>
        <end position="499"/>
    </location>
</feature>
<comment type="caution">
    <text evidence="7">The sequence shown here is derived from an EMBL/GenBank/DDBJ whole genome shotgun (WGS) entry which is preliminary data.</text>
</comment>
<feature type="active site" evidence="4">
    <location>
        <position position="276"/>
    </location>
</feature>
<keyword evidence="8" id="KW-1185">Reference proteome</keyword>
<dbReference type="Proteomes" id="UP000658656">
    <property type="component" value="Unassembled WGS sequence"/>
</dbReference>
<name>A0A8H9MAS3_9PSEU</name>
<dbReference type="PANTHER" id="PTHR42986">
    <property type="entry name" value="BENZALDEHYDE DEHYDROGENASE YFMT"/>
    <property type="match status" value="1"/>
</dbReference>
<sequence>MPWAAGSGLATLAAKPEPTQEWSAVSFLDDEEWTGRIWTGSWERGTGGTAPVVEPATGGELGRVGLASPEDVASAAARAAEAQRAWSATPFQERAAILRRAGDLWQEHADELRTWLVREAGSVRGKADFELHVAAQECYEAAALPSHATGELLPSEAPRLSMVRRVPAGVVGVISPFNAPLILSIRSVAPALALGNTVLLKPDPRTAVCGGVALARVFEEAGLPAGVLQVLPGGADTGAALVTDPHVRVISFTGSTAAGRSVGELAGRHLKRAHLELGGNSALIVLEDADLEEAMGAAAWGSFFHQGQICMTTGRHLVHASLYDEYVERLADKADALAVGDPATEDVALGPIIDSVQRDKIHTLVTASVDAGAKLMAGGTYRDLFYRATVLADAGPSVPAYDQEVFGPVAPVTKFSTLDEAVQLASDSEYGLSLGILTADVHSGLRLADRIPTGIAHVNDQTVNDEALAPFGGVAASGTGSRFGGPAANIEAFTETRWVTARGDVASYPF</sequence>
<dbReference type="Gene3D" id="3.40.605.10">
    <property type="entry name" value="Aldehyde Dehydrogenase, Chain A, domain 1"/>
    <property type="match status" value="1"/>
</dbReference>
<proteinExistence type="inferred from homology"/>
<dbReference type="Gene3D" id="3.40.309.10">
    <property type="entry name" value="Aldehyde Dehydrogenase, Chain A, domain 2"/>
    <property type="match status" value="1"/>
</dbReference>
<evidence type="ECO:0000259" key="6">
    <source>
        <dbReference type="Pfam" id="PF00171"/>
    </source>
</evidence>
<dbReference type="InterPro" id="IPR016161">
    <property type="entry name" value="Ald_DH/histidinol_DH"/>
</dbReference>
<dbReference type="Pfam" id="PF00171">
    <property type="entry name" value="Aldedh"/>
    <property type="match status" value="1"/>
</dbReference>
<dbReference type="InterPro" id="IPR029510">
    <property type="entry name" value="Ald_DH_CS_GLU"/>
</dbReference>
<keyword evidence="3" id="KW-0520">NAD</keyword>
<evidence type="ECO:0000256" key="3">
    <source>
        <dbReference type="ARBA" id="ARBA00023027"/>
    </source>
</evidence>
<evidence type="ECO:0000256" key="1">
    <source>
        <dbReference type="ARBA" id="ARBA00009986"/>
    </source>
</evidence>
<evidence type="ECO:0000313" key="8">
    <source>
        <dbReference type="Proteomes" id="UP000658656"/>
    </source>
</evidence>
<reference evidence="7" key="1">
    <citation type="journal article" date="2014" name="Int. J. Syst. Evol. Microbiol.">
        <title>Complete genome sequence of Corynebacterium casei LMG S-19264T (=DSM 44701T), isolated from a smear-ripened cheese.</title>
        <authorList>
            <consortium name="US DOE Joint Genome Institute (JGI-PGF)"/>
            <person name="Walter F."/>
            <person name="Albersmeier A."/>
            <person name="Kalinowski J."/>
            <person name="Ruckert C."/>
        </authorList>
    </citation>
    <scope>NUCLEOTIDE SEQUENCE</scope>
    <source>
        <strain evidence="7">CGMCC 4.7679</strain>
    </source>
</reference>
<dbReference type="PROSITE" id="PS00687">
    <property type="entry name" value="ALDEHYDE_DEHYDR_GLU"/>
    <property type="match status" value="1"/>
</dbReference>
<dbReference type="SUPFAM" id="SSF53720">
    <property type="entry name" value="ALDH-like"/>
    <property type="match status" value="1"/>
</dbReference>
<accession>A0A8H9MAS3</accession>
<evidence type="ECO:0000256" key="2">
    <source>
        <dbReference type="ARBA" id="ARBA00023002"/>
    </source>
</evidence>
<reference evidence="7" key="2">
    <citation type="submission" date="2020-09" db="EMBL/GenBank/DDBJ databases">
        <authorList>
            <person name="Sun Q."/>
            <person name="Zhou Y."/>
        </authorList>
    </citation>
    <scope>NUCLEOTIDE SEQUENCE</scope>
    <source>
        <strain evidence="7">CGMCC 4.7679</strain>
    </source>
</reference>
<evidence type="ECO:0000256" key="5">
    <source>
        <dbReference type="RuleBase" id="RU003345"/>
    </source>
</evidence>
<dbReference type="GO" id="GO:0016620">
    <property type="term" value="F:oxidoreductase activity, acting on the aldehyde or oxo group of donors, NAD or NADP as acceptor"/>
    <property type="evidence" value="ECO:0007669"/>
    <property type="project" value="InterPro"/>
</dbReference>
<dbReference type="AlphaFoldDB" id="A0A8H9MAS3"/>
<dbReference type="InterPro" id="IPR016163">
    <property type="entry name" value="Ald_DH_C"/>
</dbReference>
<comment type="similarity">
    <text evidence="1 5">Belongs to the aldehyde dehydrogenase family.</text>
</comment>
<dbReference type="InterPro" id="IPR015590">
    <property type="entry name" value="Aldehyde_DH_dom"/>
</dbReference>
<protein>
    <submittedName>
        <fullName evidence="7">Aldehyde dehydrogenase</fullName>
    </submittedName>
</protein>
<dbReference type="InterPro" id="IPR016162">
    <property type="entry name" value="Ald_DH_N"/>
</dbReference>
<evidence type="ECO:0000256" key="4">
    <source>
        <dbReference type="PROSITE-ProRule" id="PRU10007"/>
    </source>
</evidence>
<keyword evidence="2 5" id="KW-0560">Oxidoreductase</keyword>